<accession>A0A090G496</accession>
<dbReference type="EMBL" id="CCNE01000006">
    <property type="protein sequence ID" value="CDX52072.1"/>
    <property type="molecule type" value="Genomic_DNA"/>
</dbReference>
<reference evidence="1 2" key="1">
    <citation type="submission" date="2014-08" db="EMBL/GenBank/DDBJ databases">
        <authorList>
            <person name="Moulin Lionel"/>
        </authorList>
    </citation>
    <scope>NUCLEOTIDE SEQUENCE [LARGE SCALE GENOMIC DNA]</scope>
</reference>
<gene>
    <name evidence="1" type="ORF">MPL3365_140201</name>
</gene>
<sequence length="76" mass="8047">MGGVTGCLRKAGWLSRCLSNRVGAVQENLMNCKCPTKSLLPDPGSNLPARTAIAVLVATDVKLQNRPVWPALSGPF</sequence>
<dbReference type="AlphaFoldDB" id="A0A090G496"/>
<protein>
    <submittedName>
        <fullName evidence="1">Uncharacterized protein</fullName>
    </submittedName>
</protein>
<evidence type="ECO:0000313" key="2">
    <source>
        <dbReference type="Proteomes" id="UP000046122"/>
    </source>
</evidence>
<organism evidence="1 2">
    <name type="scientific">Mesorhizobium plurifarium</name>
    <dbReference type="NCBI Taxonomy" id="69974"/>
    <lineage>
        <taxon>Bacteria</taxon>
        <taxon>Pseudomonadati</taxon>
        <taxon>Pseudomonadota</taxon>
        <taxon>Alphaproteobacteria</taxon>
        <taxon>Hyphomicrobiales</taxon>
        <taxon>Phyllobacteriaceae</taxon>
        <taxon>Mesorhizobium</taxon>
    </lineage>
</organism>
<evidence type="ECO:0000313" key="1">
    <source>
        <dbReference type="EMBL" id="CDX52072.1"/>
    </source>
</evidence>
<name>A0A090G496_MESPL</name>
<proteinExistence type="predicted"/>
<dbReference type="Proteomes" id="UP000046122">
    <property type="component" value="Unassembled WGS sequence"/>
</dbReference>